<dbReference type="SUPFAM" id="SSF103515">
    <property type="entry name" value="Autotransporter"/>
    <property type="match status" value="1"/>
</dbReference>
<feature type="domain" description="Autotransporter" evidence="2">
    <location>
        <begin position="915"/>
        <end position="1195"/>
    </location>
</feature>
<dbReference type="SUPFAM" id="SSF51126">
    <property type="entry name" value="Pectin lyase-like"/>
    <property type="match status" value="1"/>
</dbReference>
<feature type="region of interest" description="Disordered" evidence="1">
    <location>
        <begin position="1"/>
        <end position="23"/>
    </location>
</feature>
<dbReference type="InterPro" id="IPR036709">
    <property type="entry name" value="Autotransporte_beta_dom_sf"/>
</dbReference>
<evidence type="ECO:0000313" key="3">
    <source>
        <dbReference type="EMBL" id="SFV34641.1"/>
    </source>
</evidence>
<dbReference type="Pfam" id="PF03797">
    <property type="entry name" value="Autotransporter"/>
    <property type="match status" value="1"/>
</dbReference>
<sequence length="1195" mass="126440">MDRKRASALQRLGRNRNDGQSGIGRWLPQRRHFQQFAPPHCFISALALSLMVGSGVVAADPTGVYIHDQNKAKVDNDRDHISNEEGPGVRIDNISGNVSVKNRYGRHWDDARIEGSDEGVRITDVGGKISIDNSFKGKIIGHGADGIYIDDAEGRVSIDNHFGGRVSGRDDGVHIRDVDDHVTIDNRFGGSITGKRDDGIDIKNVEDDVSIDNRFGGKITGRDNGIQIEDVDDDVEISNSYGGKITGWRGDGIRVEDTDGDVSIENKHGGRITGRDDGIHIENTDDDVKIDNRFGGRITGKKGDGVDIRDVNDDVKIDNRFGGRITGHDDGVKIRDVGEDVTITNSHGGKITGEKDDGIDIKDVDDVRIDNSKRGKISGRDNGIQIEDADDVVISNKSGGSISGKRGDGINLDDVDYVEIDNKKGGKITGHDDGIHIEDASGDIEIDNRYGGSIKGKHGDGVDIRDADDDVEIDNRFGGKITGHDDGIKIRNVDDDVTIANNYGGKIRGEEGDGVNVRDVEGDVEIYNRRGSIKGYDDGIKIRDVDGDVTVDNDSGIIQGRRDTGVDVEADGSVTIDNDDGTIKGRNSGISIASDSATINSSGLIESSGQHNATIDLSTDDGATINNYAGGLIRTSRESTSDLIVDARGGAVTINNDGTMIGRIDLSEAGNTDTANTFNNTSNDSWHFTGTSNLGDGLADAFNNTGTIYTTDPDSPSYNDATVLAGVEFFNNGGVGGTGTIDLQDGYTGDTFTLIPTDGGTLTFHGADGQSALKVDAFLAGPSNSNSDTLVINGDVTGSTAIYVNNVNAGFGAYNPTGIDVVNATGSLPQGSFYLADGPIKTGMFQYDLYLNGSNEWVLASSPSHSFFELPSLTSAAQSVWHNASDAWLDRTADLRTALNTTCAPVSLKDSTAGCAKPASGAWAKVLGASESRSTNHSFTLMNTVERHSVNSQLDGGGVIAGYDVIRTTEGGNGIWMAGVMGGYLRSKLNFDGSANSADFQSGAVGAYVTYLQGGWFIDGQFMANLGNVKYSGVQSTNEHAGLTAVGGVIDAGYRATYNNAFIEPGATLSYVNASIDTMEIYDTSVNFSSGDSLRGRLGVRVGTTIAKERAKYEPFIGVGAIYEFLGNNTADVTSGDYVLETTDNLSGALGEVTGGVNMFSLTGNGLSAFAKGNVQFGKDDFVGYGGSLGVRVDW</sequence>
<dbReference type="RefSeq" id="WP_092867875.1">
    <property type="nucleotide sequence ID" value="NZ_FPCH01000002.1"/>
</dbReference>
<dbReference type="SMART" id="SM00869">
    <property type="entry name" value="Autotransporter"/>
    <property type="match status" value="1"/>
</dbReference>
<reference evidence="4" key="1">
    <citation type="submission" date="2016-10" db="EMBL/GenBank/DDBJ databases">
        <authorList>
            <person name="Varghese N."/>
            <person name="Submissions S."/>
        </authorList>
    </citation>
    <scope>NUCLEOTIDE SEQUENCE [LARGE SCALE GENOMIC DNA]</scope>
    <source>
        <strain evidence="4">DSM 1565</strain>
    </source>
</reference>
<protein>
    <submittedName>
        <fullName evidence="3">Uncharacterized conserved protein, contains a C-terminal beta-barrel porin domain</fullName>
    </submittedName>
</protein>
<dbReference type="InterPro" id="IPR043990">
    <property type="entry name" value="AC_1"/>
</dbReference>
<dbReference type="EMBL" id="FPCH01000002">
    <property type="protein sequence ID" value="SFV34641.1"/>
    <property type="molecule type" value="Genomic_DNA"/>
</dbReference>
<evidence type="ECO:0000313" key="4">
    <source>
        <dbReference type="Proteomes" id="UP000199423"/>
    </source>
</evidence>
<dbReference type="Pfam" id="PF18883">
    <property type="entry name" value="AC_1"/>
    <property type="match status" value="1"/>
</dbReference>
<dbReference type="Gene3D" id="2.40.128.130">
    <property type="entry name" value="Autotransporter beta-domain"/>
    <property type="match status" value="1"/>
</dbReference>
<evidence type="ECO:0000256" key="1">
    <source>
        <dbReference type="SAM" id="MobiDB-lite"/>
    </source>
</evidence>
<dbReference type="InterPro" id="IPR011050">
    <property type="entry name" value="Pectin_lyase_fold/virulence"/>
</dbReference>
<dbReference type="PROSITE" id="PS51208">
    <property type="entry name" value="AUTOTRANSPORTER"/>
    <property type="match status" value="1"/>
</dbReference>
<dbReference type="InterPro" id="IPR012332">
    <property type="entry name" value="Autotransporter_pectin_lyase_C"/>
</dbReference>
<accession>A0A1I7NJ09</accession>
<dbReference type="Proteomes" id="UP000199423">
    <property type="component" value="Unassembled WGS sequence"/>
</dbReference>
<evidence type="ECO:0000259" key="2">
    <source>
        <dbReference type="PROSITE" id="PS51208"/>
    </source>
</evidence>
<gene>
    <name evidence="3" type="ORF">SAMN04488557_2388</name>
</gene>
<dbReference type="AlphaFoldDB" id="A0A1I7NJ09"/>
<dbReference type="OrthoDB" id="6053567at2"/>
<organism evidence="3 4">
    <name type="scientific">Hyphomicrobium facile</name>
    <dbReference type="NCBI Taxonomy" id="51670"/>
    <lineage>
        <taxon>Bacteria</taxon>
        <taxon>Pseudomonadati</taxon>
        <taxon>Pseudomonadota</taxon>
        <taxon>Alphaproteobacteria</taxon>
        <taxon>Hyphomicrobiales</taxon>
        <taxon>Hyphomicrobiaceae</taxon>
        <taxon>Hyphomicrobium</taxon>
    </lineage>
</organism>
<feature type="region of interest" description="Disordered" evidence="1">
    <location>
        <begin position="259"/>
        <end position="278"/>
    </location>
</feature>
<feature type="compositionally biased region" description="Basic and acidic residues" evidence="1">
    <location>
        <begin position="264"/>
        <end position="278"/>
    </location>
</feature>
<proteinExistence type="predicted"/>
<name>A0A1I7NJ09_9HYPH</name>
<keyword evidence="4" id="KW-1185">Reference proteome</keyword>
<dbReference type="STRING" id="51670.SAMN04488557_2388"/>
<dbReference type="InterPro" id="IPR005546">
    <property type="entry name" value="Autotransporte_beta"/>
</dbReference>
<dbReference type="Gene3D" id="2.160.20.20">
    <property type="match status" value="1"/>
</dbReference>